<evidence type="ECO:0000256" key="1">
    <source>
        <dbReference type="ARBA" id="ARBA00004370"/>
    </source>
</evidence>
<comment type="caution">
    <text evidence="7">The sequence shown here is derived from an EMBL/GenBank/DDBJ whole genome shotgun (WGS) entry which is preliminary data.</text>
</comment>
<evidence type="ECO:0000313" key="8">
    <source>
        <dbReference type="Proteomes" id="UP000230390"/>
    </source>
</evidence>
<dbReference type="PANTHER" id="PTHR43531">
    <property type="entry name" value="PROTEIN ICFG"/>
    <property type="match status" value="1"/>
</dbReference>
<proteinExistence type="inferred from homology"/>
<evidence type="ECO:0000256" key="4">
    <source>
        <dbReference type="PROSITE-ProRule" id="PRU00284"/>
    </source>
</evidence>
<dbReference type="PANTHER" id="PTHR43531:SF14">
    <property type="entry name" value="METHYL-ACCEPTING CHEMOTAXIS PROTEIN I-RELATED"/>
    <property type="match status" value="1"/>
</dbReference>
<evidence type="ECO:0000259" key="6">
    <source>
        <dbReference type="PROSITE" id="PS50111"/>
    </source>
</evidence>
<reference evidence="7 8" key="1">
    <citation type="submission" date="2017-10" db="EMBL/GenBank/DDBJ databases">
        <title>Massilia psychrophilum sp. nov., a novel purple-pigmented bacterium isolated from Tianshan glacier, Xinjiang Municipality, China.</title>
        <authorList>
            <person name="Wang H."/>
        </authorList>
    </citation>
    <scope>NUCLEOTIDE SEQUENCE [LARGE SCALE GENOMIC DNA]</scope>
    <source>
        <strain evidence="7 8">JCM 30074</strain>
    </source>
</reference>
<dbReference type="Proteomes" id="UP000230390">
    <property type="component" value="Unassembled WGS sequence"/>
</dbReference>
<sequence length="481" mass="50190">MKPTLMTKHFRQADRLMLVILWGLFVMALGLSAMHDTLRWALLVGLPAALLPTAMIVYNGGTRLTASTVAVALMVFSGLHIHQGGGVNELHFGIFVLLAFLLCYRDWVVIVVAAATIAVHHLSFNYLQELGYGVRCMTEPGFARVLVHAAYVVVESAVLCFLAVMSRREAVQAGELTFGVAGLSRGAPGTIDLRQPAHAATSKTGQALHDMIGTLHGALEQVQAGVGAIAGASREIASGNIDLSQRTEHQAGAMQGTVASMEALTERVRQNGDNARLANQLAISASGVAVSGGEVVERVVETMASINESSKKIVDIISVIDGIAFQTNILALNAAVEAARAGEQGRGFAVVASEVRNLAQRSAAAAKEIKTLIGDSVGRVETGTALVSTAGTTMGEIVASVERVTGIIGQISAASQEQEGDIGRINLALSDVDAVTRQNATLVEQAATASQSLQEQADSLAAVVATFTLDAAGRPRARIGA</sequence>
<evidence type="ECO:0000256" key="5">
    <source>
        <dbReference type="SAM" id="Phobius"/>
    </source>
</evidence>
<dbReference type="GO" id="GO:0004888">
    <property type="term" value="F:transmembrane signaling receptor activity"/>
    <property type="evidence" value="ECO:0007669"/>
    <property type="project" value="InterPro"/>
</dbReference>
<dbReference type="InterPro" id="IPR051310">
    <property type="entry name" value="MCP_chemotaxis"/>
</dbReference>
<dbReference type="Gene3D" id="1.10.287.950">
    <property type="entry name" value="Methyl-accepting chemotaxis protein"/>
    <property type="match status" value="1"/>
</dbReference>
<feature type="transmembrane region" description="Helical" evidence="5">
    <location>
        <begin position="94"/>
        <end position="122"/>
    </location>
</feature>
<dbReference type="GO" id="GO:0006935">
    <property type="term" value="P:chemotaxis"/>
    <property type="evidence" value="ECO:0007669"/>
    <property type="project" value="InterPro"/>
</dbReference>
<dbReference type="InterPro" id="IPR004089">
    <property type="entry name" value="MCPsignal_dom"/>
</dbReference>
<evidence type="ECO:0000256" key="2">
    <source>
        <dbReference type="ARBA" id="ARBA00022481"/>
    </source>
</evidence>
<dbReference type="GO" id="GO:0005886">
    <property type="term" value="C:plasma membrane"/>
    <property type="evidence" value="ECO:0007669"/>
    <property type="project" value="TreeGrafter"/>
</dbReference>
<feature type="transmembrane region" description="Helical" evidence="5">
    <location>
        <begin position="40"/>
        <end position="58"/>
    </location>
</feature>
<keyword evidence="5" id="KW-1133">Transmembrane helix</keyword>
<dbReference type="FunFam" id="1.10.287.950:FF:000001">
    <property type="entry name" value="Methyl-accepting chemotaxis sensory transducer"/>
    <property type="match status" value="1"/>
</dbReference>
<accession>A0A2G8TFB7</accession>
<dbReference type="RefSeq" id="WP_099788796.1">
    <property type="nucleotide sequence ID" value="NZ_JBHLYV010000004.1"/>
</dbReference>
<dbReference type="CDD" id="cd11386">
    <property type="entry name" value="MCP_signal"/>
    <property type="match status" value="1"/>
</dbReference>
<dbReference type="EMBL" id="PDOC01000006">
    <property type="protein sequence ID" value="PIL44736.1"/>
    <property type="molecule type" value="Genomic_DNA"/>
</dbReference>
<dbReference type="PRINTS" id="PR00260">
    <property type="entry name" value="CHEMTRNSDUCR"/>
</dbReference>
<keyword evidence="2" id="KW-0488">Methylation</keyword>
<dbReference type="GO" id="GO:0007165">
    <property type="term" value="P:signal transduction"/>
    <property type="evidence" value="ECO:0007669"/>
    <property type="project" value="UniProtKB-KW"/>
</dbReference>
<dbReference type="PROSITE" id="PS50111">
    <property type="entry name" value="CHEMOTAXIS_TRANSDUC_2"/>
    <property type="match status" value="1"/>
</dbReference>
<dbReference type="SMART" id="SM00283">
    <property type="entry name" value="MA"/>
    <property type="match status" value="1"/>
</dbReference>
<organism evidence="7 8">
    <name type="scientific">Massilia eurypsychrophila</name>
    <dbReference type="NCBI Taxonomy" id="1485217"/>
    <lineage>
        <taxon>Bacteria</taxon>
        <taxon>Pseudomonadati</taxon>
        <taxon>Pseudomonadota</taxon>
        <taxon>Betaproteobacteria</taxon>
        <taxon>Burkholderiales</taxon>
        <taxon>Oxalobacteraceae</taxon>
        <taxon>Telluria group</taxon>
        <taxon>Massilia</taxon>
    </lineage>
</organism>
<keyword evidence="8" id="KW-1185">Reference proteome</keyword>
<feature type="domain" description="Methyl-accepting transducer" evidence="6">
    <location>
        <begin position="225"/>
        <end position="454"/>
    </location>
</feature>
<evidence type="ECO:0000313" key="7">
    <source>
        <dbReference type="EMBL" id="PIL44736.1"/>
    </source>
</evidence>
<dbReference type="OrthoDB" id="9806477at2"/>
<protein>
    <submittedName>
        <fullName evidence="7">Chemotaxis protein</fullName>
    </submittedName>
</protein>
<evidence type="ECO:0000256" key="3">
    <source>
        <dbReference type="ARBA" id="ARBA00029447"/>
    </source>
</evidence>
<dbReference type="AlphaFoldDB" id="A0A2G8TFB7"/>
<feature type="transmembrane region" description="Helical" evidence="5">
    <location>
        <begin position="16"/>
        <end position="33"/>
    </location>
</feature>
<dbReference type="InterPro" id="IPR004090">
    <property type="entry name" value="Chemotax_Me-accpt_rcpt"/>
</dbReference>
<feature type="transmembrane region" description="Helical" evidence="5">
    <location>
        <begin position="142"/>
        <end position="164"/>
    </location>
</feature>
<dbReference type="Pfam" id="PF00015">
    <property type="entry name" value="MCPsignal"/>
    <property type="match status" value="1"/>
</dbReference>
<keyword evidence="4" id="KW-0807">Transducer</keyword>
<name>A0A2G8TFB7_9BURK</name>
<gene>
    <name evidence="7" type="ORF">CR105_12555</name>
</gene>
<dbReference type="SUPFAM" id="SSF58104">
    <property type="entry name" value="Methyl-accepting chemotaxis protein (MCP) signaling domain"/>
    <property type="match status" value="1"/>
</dbReference>
<comment type="similarity">
    <text evidence="3">Belongs to the methyl-accepting chemotaxis (MCP) protein family.</text>
</comment>
<keyword evidence="5" id="KW-0472">Membrane</keyword>
<keyword evidence="5" id="KW-0812">Transmembrane</keyword>
<comment type="subcellular location">
    <subcellularLocation>
        <location evidence="1">Membrane</location>
    </subcellularLocation>
</comment>